<feature type="region of interest" description="Disordered" evidence="12">
    <location>
        <begin position="1397"/>
        <end position="1448"/>
    </location>
</feature>
<organism evidence="14">
    <name type="scientific">Thrips palmi</name>
    <name type="common">Melon thrips</name>
    <dbReference type="NCBI Taxonomy" id="161013"/>
    <lineage>
        <taxon>Eukaryota</taxon>
        <taxon>Metazoa</taxon>
        <taxon>Ecdysozoa</taxon>
        <taxon>Arthropoda</taxon>
        <taxon>Hexapoda</taxon>
        <taxon>Insecta</taxon>
        <taxon>Pterygota</taxon>
        <taxon>Neoptera</taxon>
        <taxon>Paraneoptera</taxon>
        <taxon>Thysanoptera</taxon>
        <taxon>Terebrantia</taxon>
        <taxon>Thripoidea</taxon>
        <taxon>Thripidae</taxon>
        <taxon>Thrips</taxon>
    </lineage>
</organism>
<comment type="similarity">
    <text evidence="3">Belongs to the ATG2 family.</text>
</comment>
<feature type="region of interest" description="Disordered" evidence="12">
    <location>
        <begin position="454"/>
        <end position="496"/>
    </location>
</feature>
<evidence type="ECO:0000256" key="4">
    <source>
        <dbReference type="ARBA" id="ARBA00018070"/>
    </source>
</evidence>
<evidence type="ECO:0000256" key="11">
    <source>
        <dbReference type="ARBA" id="ARBA00024615"/>
    </source>
</evidence>
<feature type="region of interest" description="Disordered" evidence="12">
    <location>
        <begin position="1693"/>
        <end position="1712"/>
    </location>
</feature>
<dbReference type="GO" id="GO:0006869">
    <property type="term" value="P:lipid transport"/>
    <property type="evidence" value="ECO:0007669"/>
    <property type="project" value="UniProtKB-KW"/>
</dbReference>
<dbReference type="GeneID" id="117639882"/>
<accession>A0A6P8Y6T3</accession>
<gene>
    <name evidence="14" type="primary">LOC117639882</name>
</gene>
<dbReference type="GO" id="GO:0034045">
    <property type="term" value="C:phagophore assembly site membrane"/>
    <property type="evidence" value="ECO:0007669"/>
    <property type="project" value="UniProtKB-SubCell"/>
</dbReference>
<feature type="region of interest" description="Disordered" evidence="12">
    <location>
        <begin position="1514"/>
        <end position="1536"/>
    </location>
</feature>
<comment type="subcellular location">
    <subcellularLocation>
        <location evidence="1">Endoplasmic reticulum membrane</location>
        <topology evidence="1">Peripheral membrane protein</topology>
    </subcellularLocation>
    <subcellularLocation>
        <location evidence="2">Preautophagosomal structure membrane</location>
        <topology evidence="2">Peripheral membrane protein</topology>
    </subcellularLocation>
</comment>
<keyword evidence="6" id="KW-0256">Endoplasmic reticulum</keyword>
<dbReference type="FunCoup" id="A0A6P8Y6T3">
    <property type="interactions" value="829"/>
</dbReference>
<dbReference type="InterPro" id="IPR026849">
    <property type="entry name" value="ATG2"/>
</dbReference>
<feature type="region of interest" description="Disordered" evidence="12">
    <location>
        <begin position="1054"/>
        <end position="1073"/>
    </location>
</feature>
<evidence type="ECO:0000256" key="8">
    <source>
        <dbReference type="ARBA" id="ARBA00023055"/>
    </source>
</evidence>
<evidence type="ECO:0000313" key="13">
    <source>
        <dbReference type="Proteomes" id="UP000515158"/>
    </source>
</evidence>
<dbReference type="InParanoid" id="A0A6P8Y6T3"/>
<feature type="region of interest" description="Disordered" evidence="12">
    <location>
        <begin position="1841"/>
        <end position="1865"/>
    </location>
</feature>
<evidence type="ECO:0000256" key="3">
    <source>
        <dbReference type="ARBA" id="ARBA00009714"/>
    </source>
</evidence>
<dbReference type="GO" id="GO:0061723">
    <property type="term" value="P:glycophagy"/>
    <property type="evidence" value="ECO:0007669"/>
    <property type="project" value="TreeGrafter"/>
</dbReference>
<keyword evidence="9" id="KW-0472">Membrane</keyword>
<dbReference type="GO" id="GO:0000422">
    <property type="term" value="P:autophagy of mitochondrion"/>
    <property type="evidence" value="ECO:0007669"/>
    <property type="project" value="TreeGrafter"/>
</dbReference>
<keyword evidence="8" id="KW-0445">Lipid transport</keyword>
<feature type="compositionally biased region" description="Low complexity" evidence="12">
    <location>
        <begin position="1416"/>
        <end position="1428"/>
    </location>
</feature>
<evidence type="ECO:0000313" key="14">
    <source>
        <dbReference type="RefSeq" id="XP_034231721.1"/>
    </source>
</evidence>
<name>A0A6P8Y6T3_THRPL</name>
<sequence length="2204" mass="242299">MPWFLPWSENIKKTACRYLLQRYLGQFLEEKLTLDQLTVDLYNGTGTVSDVSLDVQALNEMGEQQNLPVEFVDGFISEISVSIPWKSLLNDSSFVEVKGLAFTVQPKQRADSGTSMFESMWSSMTSSMQLAEECLKQGGSDEKEAEPLDGLELFAQTIDSILSRVKVKFYDTVIRLEHVPKDSNSGVAVEVRIRSIDYLDEAGSDPPNVQDVQAVPGENSKAYHIAAFTTKKFCLEGVTIYTDEFPSKARTFSKSVMSMSTGSTPDSKNSETAFATAPASPSQSMMGVLPNTPAPNLSLEPDPILFGKLAGRHELRIKIKQGDGVVGPKVDLELNLGSLTIFSSPRQLHVLLELMHGLSQPDTVDTSNVAPRNRCTEKPMDPSDFQRVEQELQQHVQALSPLQSKGLQNAQAWSSAPLDESDDEFLPMKTRNSNLSDSVISSATSMDASFSSSVSGATSSCSGKDVLNRLAGSPHRSSVSSNRQKRKHKGAGSSIGVDVDSSAEVSHFQVRLGSVAVILLHEDVLTLSVDLDGTSLARSTVYQMKALANDFFDKLGLFSVSAMGGAQAFEEARGVFLKAVPRNHIRLLSTALILEGREKTTLHTSSLTGQVTSASMEILECLIEKNTPSQDYTNAEYVELLKFINGPDSETSGAAPYVQRNVPNFKLNFQYTERLTSGPSRNYAQPRTEISIVLEPCLSELDVSIVDRITAVLNPEPMCCRGNNKGLNTGLWDCKGASSLTDALDNRSQTDGGKVELKVHASFIVVKLRFPTPDLRPIHDMDRPPWWKRCVREDFLLLNMSDATFQTAFNSRDVCSTYEIQFRDVHGLFQEGDSENPVSILHAHADEKSGQSLPNNGEGFGWPRLVVRCYPTQLLGDLDEFPSVHPEESISYSSIDLLSNAAFKEPSPFSSKRVVHESDTPHGKTSCPTQDGEELIIPGNQKEMNDFINYATRSSQLQFEIHLPCATVQFPSKHMYELVYNRISTDLLLWSPSAPKPKGVVPTVVQDLSSFPNFSPYPGFSMCKSGIQYDSDSDSIDDADNETGMYYSVYDTRHKPKSMRPNTGSSRDGASCGQSQASVSVSVGQGVFSIFTPVRDSLGNVIPGQQGELLVQLDEGNMFLVSQFRGCPKLGYVCVQVNHAAVFHNGIAPAPTTCPTLHPVGVAPGAHLFPTMYRSEKGVLSATSSHSIGTGSKNSLDMITVALRIQVEEGSHNLKTFRVAVGIRGTTLHHKMSTSGHSWFKQLTDYFDVLDYPVAGYERPCVITELHLHFWDCAIDYRPIYLPLKSMLTLGTLSISSNIAAQTKTSTLRFMAEDACLLLAEKLSSNAGGTDLCRDYVCVIDLGLFELSLRLSDKANGSSPRVDLRASNNMLHIRTCPDSARALTDLLSYFSGDGDLSQQLDSEPTSYSSSNRPWGSESFSSSKTNSSSATVREATPASPARSHSRSERETLIQLDGADLSAQPTLSAKQVHHVHSLMEEAMLDTNAPTVSNASAVPHSHKNNDAVEVFYFPDESQKTKSNEKSDGINDDSSGSVTLDHPEMNEAVAVEEDTEDDWDDEFCILEEVTGAGIPPKSGLPEIRALIPERIQVLDNHFAIPHGKADLLKPPKHYPVPVMRYTLREMSVVWHMYGGNDFGPSKCSPPTQVAKKRVHIYDGPERNSTSQPTSRSQGSSANEIGVGIVAFSKNNPQEVRFSASNSNRSVPIKSCPTTPMTWQAMGGPGRKHDTLMELQLNKVRFQHEVYPENTTEASRQVLLIHEIEVRDLLASSEINKFLYQYSSETRPKQSHANMLVLKALHIRPDPKLIAQECCLKVSLLPLRLNIDQDSLLFLYNFFSEISGNPDEEEDGNQCSTPRLATPTHQHSHQPPVMTVNINDGHSIILPTDQSTFLIQLEETDALAGLKDGNMVSHQTSSLDSAQADSADNQPPPPPIYFRSFTFAPEVPIRLDYQGKHVDMTHGPLAGLLMGLGQLSNSELKLKRLSHRHGLLGFDKLMTYALLEWLQDIKKNQLPSLLGGVGPMHSLVQLFQGIRDLFWLPIEQYQKDGRIVRGLQRGANSFTTSTAMAALELTGRLVQAIQCTAETAYDMLSPGPSVRHRAVAGKGKGQRRKRNNQPLDIREGMHNAYNVVKEGISETAENVVRVASEEHEQKGMTGAVGGVLRQIPGLAVKPAIFVCEATHNVIGGMRSQLKPDTRREAVEKWRSVE</sequence>
<dbReference type="OrthoDB" id="18982at2759"/>
<feature type="compositionally biased region" description="Basic residues" evidence="12">
    <location>
        <begin position="2095"/>
        <end position="2110"/>
    </location>
</feature>
<dbReference type="PANTHER" id="PTHR13190:SF1">
    <property type="entry name" value="AUTOPHAGY-RELATED 2, ISOFORM A"/>
    <property type="match status" value="1"/>
</dbReference>
<feature type="region of interest" description="Disordered" evidence="12">
    <location>
        <begin position="1653"/>
        <end position="1673"/>
    </location>
</feature>
<dbReference type="GO" id="GO:0032266">
    <property type="term" value="F:phosphatidylinositol-3-phosphate binding"/>
    <property type="evidence" value="ECO:0007669"/>
    <property type="project" value="TreeGrafter"/>
</dbReference>
<dbReference type="GO" id="GO:0043495">
    <property type="term" value="F:protein-membrane adaptor activity"/>
    <property type="evidence" value="ECO:0007669"/>
    <property type="project" value="TreeGrafter"/>
</dbReference>
<feature type="region of interest" description="Disordered" evidence="12">
    <location>
        <begin position="2095"/>
        <end position="2115"/>
    </location>
</feature>
<evidence type="ECO:0000256" key="10">
    <source>
        <dbReference type="ARBA" id="ARBA00024479"/>
    </source>
</evidence>
<keyword evidence="13" id="KW-1185">Reference proteome</keyword>
<dbReference type="RefSeq" id="XP_034231721.1">
    <property type="nucleotide sequence ID" value="XM_034375830.1"/>
</dbReference>
<feature type="compositionally biased region" description="Basic and acidic residues" evidence="12">
    <location>
        <begin position="1514"/>
        <end position="1525"/>
    </location>
</feature>
<reference evidence="14" key="1">
    <citation type="submission" date="2025-08" db="UniProtKB">
        <authorList>
            <consortium name="RefSeq"/>
        </authorList>
    </citation>
    <scope>IDENTIFICATION</scope>
    <source>
        <tissue evidence="14">Total insect</tissue>
    </source>
</reference>
<protein>
    <recommendedName>
        <fullName evidence="4">Autophagy-related protein 2</fullName>
    </recommendedName>
</protein>
<dbReference type="KEGG" id="tpal:117639882"/>
<feature type="compositionally biased region" description="Low complexity" evidence="12">
    <location>
        <begin position="1912"/>
        <end position="1923"/>
    </location>
</feature>
<comment type="catalytic activity">
    <reaction evidence="10">
        <text>a 1,2-diacyl-sn-glycero-3-phospho-L-serine(in) = a 1,2-diacyl-sn-glycero-3-phospho-L-serine(out)</text>
        <dbReference type="Rhea" id="RHEA:38663"/>
        <dbReference type="ChEBI" id="CHEBI:57262"/>
    </reaction>
</comment>
<evidence type="ECO:0000256" key="1">
    <source>
        <dbReference type="ARBA" id="ARBA00004406"/>
    </source>
</evidence>
<dbReference type="PANTHER" id="PTHR13190">
    <property type="entry name" value="AUTOPHAGY-RELATED 2, ISOFORM A"/>
    <property type="match status" value="1"/>
</dbReference>
<feature type="compositionally biased region" description="Polar residues" evidence="12">
    <location>
        <begin position="1848"/>
        <end position="1860"/>
    </location>
</feature>
<dbReference type="GO" id="GO:0061908">
    <property type="term" value="C:phagophore"/>
    <property type="evidence" value="ECO:0007669"/>
    <property type="project" value="TreeGrafter"/>
</dbReference>
<evidence type="ECO:0000256" key="5">
    <source>
        <dbReference type="ARBA" id="ARBA00022448"/>
    </source>
</evidence>
<feature type="region of interest" description="Disordered" evidence="12">
    <location>
        <begin position="911"/>
        <end position="932"/>
    </location>
</feature>
<dbReference type="GO" id="GO:0034727">
    <property type="term" value="P:piecemeal microautophagy of the nucleus"/>
    <property type="evidence" value="ECO:0007669"/>
    <property type="project" value="TreeGrafter"/>
</dbReference>
<evidence type="ECO:0000256" key="2">
    <source>
        <dbReference type="ARBA" id="ARBA00004623"/>
    </source>
</evidence>
<feature type="region of interest" description="Disordered" evidence="12">
    <location>
        <begin position="1909"/>
        <end position="1929"/>
    </location>
</feature>
<feature type="compositionally biased region" description="Polar residues" evidence="12">
    <location>
        <begin position="1658"/>
        <end position="1673"/>
    </location>
</feature>
<keyword evidence="5" id="KW-0813">Transport</keyword>
<feature type="compositionally biased region" description="Polar residues" evidence="12">
    <location>
        <begin position="1397"/>
        <end position="1413"/>
    </location>
</feature>
<evidence type="ECO:0000256" key="7">
    <source>
        <dbReference type="ARBA" id="ARBA00023006"/>
    </source>
</evidence>
<feature type="compositionally biased region" description="Polar residues" evidence="12">
    <location>
        <begin position="259"/>
        <end position="285"/>
    </location>
</feature>
<keyword evidence="7" id="KW-0072">Autophagy</keyword>
<dbReference type="GO" id="GO:0005789">
    <property type="term" value="C:endoplasmic reticulum membrane"/>
    <property type="evidence" value="ECO:0007669"/>
    <property type="project" value="UniProtKB-SubCell"/>
</dbReference>
<feature type="region of interest" description="Disordered" evidence="12">
    <location>
        <begin position="259"/>
        <end position="286"/>
    </location>
</feature>
<dbReference type="GO" id="GO:0061709">
    <property type="term" value="P:reticulophagy"/>
    <property type="evidence" value="ECO:0007669"/>
    <property type="project" value="TreeGrafter"/>
</dbReference>
<evidence type="ECO:0000256" key="6">
    <source>
        <dbReference type="ARBA" id="ARBA00022824"/>
    </source>
</evidence>
<evidence type="ECO:0000256" key="12">
    <source>
        <dbReference type="SAM" id="MobiDB-lite"/>
    </source>
</evidence>
<dbReference type="Pfam" id="PF13329">
    <property type="entry name" value="ATG2_CAD"/>
    <property type="match status" value="2"/>
</dbReference>
<proteinExistence type="inferred from homology"/>
<dbReference type="Proteomes" id="UP000515158">
    <property type="component" value="Unplaced"/>
</dbReference>
<dbReference type="GO" id="GO:0000045">
    <property type="term" value="P:autophagosome assembly"/>
    <property type="evidence" value="ECO:0007669"/>
    <property type="project" value="TreeGrafter"/>
</dbReference>
<evidence type="ECO:0000256" key="9">
    <source>
        <dbReference type="ARBA" id="ARBA00023136"/>
    </source>
</evidence>
<comment type="catalytic activity">
    <reaction evidence="11">
        <text>a 1,2-diacyl-sn-glycero-3-phosphoethanolamine(in) = a 1,2-diacyl-sn-glycero-3-phosphoethanolamine(out)</text>
        <dbReference type="Rhea" id="RHEA:38895"/>
        <dbReference type="ChEBI" id="CHEBI:64612"/>
    </reaction>
</comment>